<accession>A0A674NQW5</accession>
<dbReference type="Ensembl" id="ENSTRUT00000079988.1">
    <property type="protein sequence ID" value="ENSTRUP00000075360.1"/>
    <property type="gene ID" value="ENSTRUG00000012534.3"/>
</dbReference>
<organism evidence="2 3">
    <name type="scientific">Takifugu rubripes</name>
    <name type="common">Japanese pufferfish</name>
    <name type="synonym">Fugu rubripes</name>
    <dbReference type="NCBI Taxonomy" id="31033"/>
    <lineage>
        <taxon>Eukaryota</taxon>
        <taxon>Metazoa</taxon>
        <taxon>Chordata</taxon>
        <taxon>Craniata</taxon>
        <taxon>Vertebrata</taxon>
        <taxon>Euteleostomi</taxon>
        <taxon>Actinopterygii</taxon>
        <taxon>Neopterygii</taxon>
        <taxon>Teleostei</taxon>
        <taxon>Neoteleostei</taxon>
        <taxon>Acanthomorphata</taxon>
        <taxon>Eupercaria</taxon>
        <taxon>Tetraodontiformes</taxon>
        <taxon>Tetradontoidea</taxon>
        <taxon>Tetraodontidae</taxon>
        <taxon>Takifugu</taxon>
    </lineage>
</organism>
<dbReference type="PANTHER" id="PTHR21580">
    <property type="entry name" value="SHIPPO-1-RELATED"/>
    <property type="match status" value="1"/>
</dbReference>
<dbReference type="PANTHER" id="PTHR21580:SF28">
    <property type="entry name" value="BOREALIN N-TERMINAL DOMAIN-CONTAINING PROTEIN-RELATED"/>
    <property type="match status" value="1"/>
</dbReference>
<dbReference type="FunCoup" id="A0A674NQW5">
    <property type="interactions" value="358"/>
</dbReference>
<dbReference type="GO" id="GO:0005856">
    <property type="term" value="C:cytoskeleton"/>
    <property type="evidence" value="ECO:0007669"/>
    <property type="project" value="TreeGrafter"/>
</dbReference>
<dbReference type="Pfam" id="PF07004">
    <property type="entry name" value="SHIPPO-rpt"/>
    <property type="match status" value="3"/>
</dbReference>
<reference evidence="2 3" key="1">
    <citation type="journal article" date="2011" name="Genome Biol. Evol.">
        <title>Integration of the genetic map and genome assembly of fugu facilitates insights into distinct features of genome evolution in teleosts and mammals.</title>
        <authorList>
            <person name="Kai W."/>
            <person name="Kikuchi K."/>
            <person name="Tohari S."/>
            <person name="Chew A.K."/>
            <person name="Tay A."/>
            <person name="Fujiwara A."/>
            <person name="Hosoya S."/>
            <person name="Suetake H."/>
            <person name="Naruse K."/>
            <person name="Brenner S."/>
            <person name="Suzuki Y."/>
            <person name="Venkatesh B."/>
        </authorList>
    </citation>
    <scope>NUCLEOTIDE SEQUENCE [LARGE SCALE GENOMIC DNA]</scope>
</reference>
<reference evidence="2" key="3">
    <citation type="submission" date="2025-09" db="UniProtKB">
        <authorList>
            <consortium name="Ensembl"/>
        </authorList>
    </citation>
    <scope>IDENTIFICATION</scope>
</reference>
<keyword evidence="3" id="KW-1185">Reference proteome</keyword>
<gene>
    <name evidence="2" type="primary">cimap1b</name>
</gene>
<evidence type="ECO:0000313" key="2">
    <source>
        <dbReference type="Ensembl" id="ENSTRUP00000075360.1"/>
    </source>
</evidence>
<evidence type="ECO:0000313" key="3">
    <source>
        <dbReference type="Proteomes" id="UP000005226"/>
    </source>
</evidence>
<dbReference type="GeneTree" id="ENSGT00940000156191"/>
<dbReference type="InterPro" id="IPR051291">
    <property type="entry name" value="CIMAP"/>
</dbReference>
<sequence>MKSIENWVGTWRPHRPRGPIAALYSSPGPKYALPGLTGSSEHDPTKYKAPMFSMGMRHKLANPSCSPGPKYSMHPKITRKGHDGTPAFSIYKRRKDPRLVQTPGPGAYSPERADRLNFHSAPACSLYKWQSSMAQESYFICFSCPGPASYTLPPVLGPNTVVTPAALAYSISGRNKSDSDLTKSPGLVYKVVDPSIYRPKAPQYSMTGRNFPPDDSTKKPGPGAHYPEKVTLSKPKAPSFTFGIRHSQYISSLVVDEFNKRSLTNERDKAATALEPKAAW</sequence>
<dbReference type="Proteomes" id="UP000005226">
    <property type="component" value="Chromosome 9"/>
</dbReference>
<dbReference type="AlphaFoldDB" id="A0A674NQW5"/>
<dbReference type="InterPro" id="IPR010736">
    <property type="entry name" value="SHIPPO-rpt"/>
</dbReference>
<name>A0A674NQW5_TAKRU</name>
<reference evidence="2" key="2">
    <citation type="submission" date="2025-08" db="UniProtKB">
        <authorList>
            <consortium name="Ensembl"/>
        </authorList>
    </citation>
    <scope>IDENTIFICATION</scope>
</reference>
<dbReference type="InParanoid" id="A0A674NQW5"/>
<proteinExistence type="predicted"/>
<protein>
    <submittedName>
        <fullName evidence="2">Uncharacterized protein</fullName>
    </submittedName>
</protein>
<feature type="region of interest" description="Disordered" evidence="1">
    <location>
        <begin position="200"/>
        <end position="231"/>
    </location>
</feature>
<evidence type="ECO:0000256" key="1">
    <source>
        <dbReference type="SAM" id="MobiDB-lite"/>
    </source>
</evidence>